<dbReference type="InterPro" id="IPR041881">
    <property type="entry name" value="PqqD_sf"/>
</dbReference>
<evidence type="ECO:0000313" key="2">
    <source>
        <dbReference type="Proteomes" id="UP001519289"/>
    </source>
</evidence>
<protein>
    <submittedName>
        <fullName evidence="1">Coenzyme PQQ biosynthesis protein PqqD</fullName>
    </submittedName>
</protein>
<dbReference type="EMBL" id="JAGGLG010000009">
    <property type="protein sequence ID" value="MBP2018048.1"/>
    <property type="molecule type" value="Genomic_DNA"/>
</dbReference>
<dbReference type="Pfam" id="PF05402">
    <property type="entry name" value="PqqD"/>
    <property type="match status" value="1"/>
</dbReference>
<keyword evidence="2" id="KW-1185">Reference proteome</keyword>
<accession>A0ABS4JR90</accession>
<reference evidence="1 2" key="1">
    <citation type="submission" date="2021-03" db="EMBL/GenBank/DDBJ databases">
        <title>Genomic Encyclopedia of Type Strains, Phase IV (KMG-IV): sequencing the most valuable type-strain genomes for metagenomic binning, comparative biology and taxonomic classification.</title>
        <authorList>
            <person name="Goeker M."/>
        </authorList>
    </citation>
    <scope>NUCLEOTIDE SEQUENCE [LARGE SCALE GENOMIC DNA]</scope>
    <source>
        <strain evidence="1 2">DSM 27138</strain>
    </source>
</reference>
<dbReference type="Gene3D" id="1.10.10.1150">
    <property type="entry name" value="Coenzyme PQQ synthesis protein D (PqqD)"/>
    <property type="match status" value="1"/>
</dbReference>
<dbReference type="Proteomes" id="UP001519289">
    <property type="component" value="Unassembled WGS sequence"/>
</dbReference>
<name>A0ABS4JR90_9FIRM</name>
<dbReference type="RefSeq" id="WP_209466184.1">
    <property type="nucleotide sequence ID" value="NZ_JAGGLG010000009.1"/>
</dbReference>
<comment type="caution">
    <text evidence="1">The sequence shown here is derived from an EMBL/GenBank/DDBJ whole genome shotgun (WGS) entry which is preliminary data.</text>
</comment>
<organism evidence="1 2">
    <name type="scientific">Symbiobacterium terraclitae</name>
    <dbReference type="NCBI Taxonomy" id="557451"/>
    <lineage>
        <taxon>Bacteria</taxon>
        <taxon>Bacillati</taxon>
        <taxon>Bacillota</taxon>
        <taxon>Clostridia</taxon>
        <taxon>Eubacteriales</taxon>
        <taxon>Symbiobacteriaceae</taxon>
        <taxon>Symbiobacterium</taxon>
    </lineage>
</organism>
<evidence type="ECO:0000313" key="1">
    <source>
        <dbReference type="EMBL" id="MBP2018048.1"/>
    </source>
</evidence>
<dbReference type="InterPro" id="IPR008792">
    <property type="entry name" value="PQQD"/>
</dbReference>
<proteinExistence type="predicted"/>
<gene>
    <name evidence="1" type="ORF">J2Z79_001447</name>
</gene>
<sequence>MATPFRPSWITVLQEEDDVVTVLNAQTGHVMITNPVGGRILELCDGQKAVPDLIQELAAEYPDAPAEVVDREVRAFLAQAAEKGVIDYA</sequence>